<comment type="caution">
    <text evidence="8">The sequence shown here is derived from an EMBL/GenBank/DDBJ whole genome shotgun (WGS) entry which is preliminary data.</text>
</comment>
<keyword evidence="6 7" id="KW-0472">Membrane</keyword>
<evidence type="ECO:0000256" key="7">
    <source>
        <dbReference type="SAM" id="Phobius"/>
    </source>
</evidence>
<dbReference type="InterPro" id="IPR009262">
    <property type="entry name" value="SLC35_F1/F2/F6"/>
</dbReference>
<evidence type="ECO:0000256" key="6">
    <source>
        <dbReference type="ARBA" id="ARBA00023136"/>
    </source>
</evidence>
<dbReference type="EMBL" id="JAGTXO010000006">
    <property type="protein sequence ID" value="KAG8467368.1"/>
    <property type="molecule type" value="Genomic_DNA"/>
</dbReference>
<dbReference type="InterPro" id="IPR037185">
    <property type="entry name" value="EmrE-like"/>
</dbReference>
<organism evidence="8 9">
    <name type="scientific">Diacronema lutheri</name>
    <name type="common">Unicellular marine alga</name>
    <name type="synonym">Monochrysis lutheri</name>
    <dbReference type="NCBI Taxonomy" id="2081491"/>
    <lineage>
        <taxon>Eukaryota</taxon>
        <taxon>Haptista</taxon>
        <taxon>Haptophyta</taxon>
        <taxon>Pavlovophyceae</taxon>
        <taxon>Pavlovales</taxon>
        <taxon>Pavlovaceae</taxon>
        <taxon>Diacronema</taxon>
    </lineage>
</organism>
<dbReference type="OMA" id="IQVFHYS"/>
<proteinExistence type="inferred from homology"/>
<feature type="transmembrane region" description="Helical" evidence="7">
    <location>
        <begin position="265"/>
        <end position="285"/>
    </location>
</feature>
<dbReference type="InterPro" id="IPR052221">
    <property type="entry name" value="SLC35F_Transporter"/>
</dbReference>
<feature type="transmembrane region" description="Helical" evidence="7">
    <location>
        <begin position="171"/>
        <end position="191"/>
    </location>
</feature>
<dbReference type="SUPFAM" id="SSF103481">
    <property type="entry name" value="Multidrug resistance efflux transporter EmrE"/>
    <property type="match status" value="1"/>
</dbReference>
<feature type="transmembrane region" description="Helical" evidence="7">
    <location>
        <begin position="20"/>
        <end position="42"/>
    </location>
</feature>
<feature type="transmembrane region" description="Helical" evidence="7">
    <location>
        <begin position="78"/>
        <end position="98"/>
    </location>
</feature>
<dbReference type="OrthoDB" id="429955at2759"/>
<feature type="transmembrane region" description="Helical" evidence="7">
    <location>
        <begin position="291"/>
        <end position="308"/>
    </location>
</feature>
<sequence>MTSSSLRGDGHGHLPAWRVLALGQVLSLLVTGTGICSTLLVARGKLLPMLQSTLTYVALALCLAARRRRRFRERWWKYALIAVVDLEANFLLVLAYRYTSIASVMLLDCATIPCVMLLSAAVLRARYSRQHGVGVALCVVGLMCAVASDWMCAKRDHASIAEPAPAPARALFGDCLALCGAALYAVSNTFQELLVKKHGPADFLGAVGSFGALLGLAQTALLEGAQLRVARWQPAELGLLCAFCACLVAFYLLTSHFMQRADAALFTLSLLTSDVYALAFAALSQHQRFCSLYGVGFAVTIGGVFIFTRARAPTALR</sequence>
<dbReference type="Pfam" id="PF06027">
    <property type="entry name" value="SLC35F"/>
    <property type="match status" value="1"/>
</dbReference>
<reference evidence="8" key="1">
    <citation type="submission" date="2021-05" db="EMBL/GenBank/DDBJ databases">
        <title>The genome of the haptophyte Pavlova lutheri (Diacronema luteri, Pavlovales) - a model for lipid biosynthesis in eukaryotic algae.</title>
        <authorList>
            <person name="Hulatt C.J."/>
            <person name="Posewitz M.C."/>
        </authorList>
    </citation>
    <scope>NUCLEOTIDE SEQUENCE</scope>
    <source>
        <strain evidence="8">NIVA-4/92</strain>
    </source>
</reference>
<dbReference type="PANTHER" id="PTHR14233">
    <property type="entry name" value="DUF914-RELATED"/>
    <property type="match status" value="1"/>
</dbReference>
<dbReference type="Proteomes" id="UP000751190">
    <property type="component" value="Unassembled WGS sequence"/>
</dbReference>
<keyword evidence="5 7" id="KW-1133">Transmembrane helix</keyword>
<accession>A0A8J5XM05</accession>
<feature type="transmembrane region" description="Helical" evidence="7">
    <location>
        <begin position="234"/>
        <end position="253"/>
    </location>
</feature>
<evidence type="ECO:0000256" key="1">
    <source>
        <dbReference type="ARBA" id="ARBA00004141"/>
    </source>
</evidence>
<evidence type="ECO:0000256" key="3">
    <source>
        <dbReference type="ARBA" id="ARBA00022448"/>
    </source>
</evidence>
<keyword evidence="4 7" id="KW-0812">Transmembrane</keyword>
<dbReference type="GO" id="GO:0022857">
    <property type="term" value="F:transmembrane transporter activity"/>
    <property type="evidence" value="ECO:0007669"/>
    <property type="project" value="InterPro"/>
</dbReference>
<dbReference type="AlphaFoldDB" id="A0A8J5XM05"/>
<keyword evidence="9" id="KW-1185">Reference proteome</keyword>
<dbReference type="GO" id="GO:0016020">
    <property type="term" value="C:membrane"/>
    <property type="evidence" value="ECO:0007669"/>
    <property type="project" value="UniProtKB-SubCell"/>
</dbReference>
<protein>
    <submittedName>
        <fullName evidence="8">Uncharacterized protein</fullName>
    </submittedName>
</protein>
<evidence type="ECO:0000313" key="8">
    <source>
        <dbReference type="EMBL" id="KAG8467368.1"/>
    </source>
</evidence>
<evidence type="ECO:0000256" key="5">
    <source>
        <dbReference type="ARBA" id="ARBA00022989"/>
    </source>
</evidence>
<comment type="similarity">
    <text evidence="2">Belongs to the SLC35F solute transporter family.</text>
</comment>
<feature type="transmembrane region" description="Helical" evidence="7">
    <location>
        <begin position="203"/>
        <end position="222"/>
    </location>
</feature>
<comment type="subcellular location">
    <subcellularLocation>
        <location evidence="1">Membrane</location>
        <topology evidence="1">Multi-pass membrane protein</topology>
    </subcellularLocation>
</comment>
<gene>
    <name evidence="8" type="ORF">KFE25_000684</name>
</gene>
<feature type="transmembrane region" description="Helical" evidence="7">
    <location>
        <begin position="132"/>
        <end position="151"/>
    </location>
</feature>
<evidence type="ECO:0000256" key="2">
    <source>
        <dbReference type="ARBA" id="ARBA00007863"/>
    </source>
</evidence>
<evidence type="ECO:0000313" key="9">
    <source>
        <dbReference type="Proteomes" id="UP000751190"/>
    </source>
</evidence>
<feature type="transmembrane region" description="Helical" evidence="7">
    <location>
        <begin position="104"/>
        <end position="125"/>
    </location>
</feature>
<evidence type="ECO:0000256" key="4">
    <source>
        <dbReference type="ARBA" id="ARBA00022692"/>
    </source>
</evidence>
<dbReference type="PANTHER" id="PTHR14233:SF4">
    <property type="entry name" value="SOLUTE CARRIER FAMILY 35 MEMBER F2"/>
    <property type="match status" value="1"/>
</dbReference>
<name>A0A8J5XM05_DIALT</name>
<keyword evidence="3" id="KW-0813">Transport</keyword>